<evidence type="ECO:0000256" key="2">
    <source>
        <dbReference type="ARBA" id="ARBA00010617"/>
    </source>
</evidence>
<keyword evidence="6 8" id="KW-0408">Iron</keyword>
<evidence type="ECO:0000256" key="3">
    <source>
        <dbReference type="ARBA" id="ARBA00022617"/>
    </source>
</evidence>
<evidence type="ECO:0000256" key="4">
    <source>
        <dbReference type="ARBA" id="ARBA00022723"/>
    </source>
</evidence>
<reference evidence="9 10" key="1">
    <citation type="submission" date="2015-03" db="EMBL/GenBank/DDBJ databases">
        <authorList>
            <person name="Urmite Genomes"/>
        </authorList>
    </citation>
    <scope>NUCLEOTIDE SEQUENCE [LARGE SCALE GENOMIC DNA]</scope>
    <source>
        <strain evidence="9 10">CSUR P1491</strain>
    </source>
</reference>
<dbReference type="Pfam" id="PF00067">
    <property type="entry name" value="p450"/>
    <property type="match status" value="1"/>
</dbReference>
<dbReference type="GO" id="GO:0005506">
    <property type="term" value="F:iron ion binding"/>
    <property type="evidence" value="ECO:0007669"/>
    <property type="project" value="InterPro"/>
</dbReference>
<proteinExistence type="inferred from homology"/>
<dbReference type="FunFam" id="1.10.630.10:FF:000018">
    <property type="entry name" value="Cytochrome P450 monooxygenase"/>
    <property type="match status" value="1"/>
</dbReference>
<organism evidence="9 10">
    <name type="scientific">Mycobacterium lentiflavum</name>
    <dbReference type="NCBI Taxonomy" id="141349"/>
    <lineage>
        <taxon>Bacteria</taxon>
        <taxon>Bacillati</taxon>
        <taxon>Actinomycetota</taxon>
        <taxon>Actinomycetes</taxon>
        <taxon>Mycobacteriales</taxon>
        <taxon>Mycobacteriaceae</taxon>
        <taxon>Mycobacterium</taxon>
        <taxon>Mycobacterium simiae complex</taxon>
    </lineage>
</organism>
<dbReference type="PANTHER" id="PTHR46696:SF1">
    <property type="entry name" value="CYTOCHROME P450 YJIB-RELATED"/>
    <property type="match status" value="1"/>
</dbReference>
<evidence type="ECO:0000256" key="7">
    <source>
        <dbReference type="ARBA" id="ARBA00023033"/>
    </source>
</evidence>
<evidence type="ECO:0000256" key="6">
    <source>
        <dbReference type="ARBA" id="ARBA00023004"/>
    </source>
</evidence>
<evidence type="ECO:0000256" key="1">
    <source>
        <dbReference type="ARBA" id="ARBA00001971"/>
    </source>
</evidence>
<name>A0A0E4CLR6_MYCLN</name>
<dbReference type="Gene3D" id="1.10.630.10">
    <property type="entry name" value="Cytochrome P450"/>
    <property type="match status" value="1"/>
</dbReference>
<dbReference type="InterPro" id="IPR017972">
    <property type="entry name" value="Cyt_P450_CS"/>
</dbReference>
<dbReference type="Proteomes" id="UP000199251">
    <property type="component" value="Unassembled WGS sequence"/>
</dbReference>
<comment type="similarity">
    <text evidence="2 8">Belongs to the cytochrome P450 family.</text>
</comment>
<dbReference type="GO" id="GO:0016705">
    <property type="term" value="F:oxidoreductase activity, acting on paired donors, with incorporation or reduction of molecular oxygen"/>
    <property type="evidence" value="ECO:0007669"/>
    <property type="project" value="InterPro"/>
</dbReference>
<evidence type="ECO:0000313" key="9">
    <source>
        <dbReference type="EMBL" id="CQD06147.1"/>
    </source>
</evidence>
<dbReference type="PROSITE" id="PS00086">
    <property type="entry name" value="CYTOCHROME_P450"/>
    <property type="match status" value="1"/>
</dbReference>
<dbReference type="SUPFAM" id="SSF48264">
    <property type="entry name" value="Cytochrome P450"/>
    <property type="match status" value="1"/>
</dbReference>
<sequence length="434" mass="48074">MSEDLCMTPEEAFDAAMRYENRANPYPYFDELRKTPVVRVSGGIYAVTGYEELMALAHDPRVSSDLRKGRPAGVGRNRLGAQESSVEMVSEITGSYGREASFIAQDPPDHDRARRQCMRFFGPPDSPDLIPGQEPFCQQIVNEMLDKATGKTRMDAVDEFAYPLPVNVICRIMGIPVEDEPQFHAWVTDIASGLFDLGPDIQTEEGQARRAKGEAADVELNEYIVGLVEKAAKSPGPGMISQLVHDDGPDGQMSTSAIVNNTILLFVAGHDSTVNLISHCILTVLRNPWSVELLCNEPELIPGAIEEVLRLQSSVQFFPTRSALADIDIAGTTIPKGAPIYLMYGAANRDPRRFADPNTFDPRRADNEHVGWGRGIHVCFGGPLARLEVNTAFEVFLRRVKGPRLVEDPPPYRISQVFRGPRHLPVDYDEILSR</sequence>
<accession>A0A0E4CLR6</accession>
<dbReference type="InterPro" id="IPR036396">
    <property type="entry name" value="Cyt_P450_sf"/>
</dbReference>
<evidence type="ECO:0000313" key="10">
    <source>
        <dbReference type="Proteomes" id="UP000199251"/>
    </source>
</evidence>
<evidence type="ECO:0000256" key="5">
    <source>
        <dbReference type="ARBA" id="ARBA00023002"/>
    </source>
</evidence>
<dbReference type="PRINTS" id="PR00359">
    <property type="entry name" value="BP450"/>
</dbReference>
<dbReference type="STRING" id="141349.BN1232_01055"/>
<dbReference type="GO" id="GO:0020037">
    <property type="term" value="F:heme binding"/>
    <property type="evidence" value="ECO:0007669"/>
    <property type="project" value="InterPro"/>
</dbReference>
<dbReference type="PANTHER" id="PTHR46696">
    <property type="entry name" value="P450, PUTATIVE (EUROFUNG)-RELATED"/>
    <property type="match status" value="1"/>
</dbReference>
<dbReference type="AlphaFoldDB" id="A0A0E4CLR6"/>
<protein>
    <submittedName>
        <fullName evidence="9">Cytochrome P450 147G1 Cyp147G1</fullName>
    </submittedName>
</protein>
<keyword evidence="5 8" id="KW-0560">Oxidoreductase</keyword>
<keyword evidence="3 8" id="KW-0349">Heme</keyword>
<dbReference type="CDD" id="cd20625">
    <property type="entry name" value="CYP164-like"/>
    <property type="match status" value="1"/>
</dbReference>
<dbReference type="InterPro" id="IPR002397">
    <property type="entry name" value="Cyt_P450_B"/>
</dbReference>
<keyword evidence="7 8" id="KW-0503">Monooxygenase</keyword>
<dbReference type="GO" id="GO:0004497">
    <property type="term" value="F:monooxygenase activity"/>
    <property type="evidence" value="ECO:0007669"/>
    <property type="project" value="UniProtKB-KW"/>
</dbReference>
<dbReference type="EMBL" id="CTEE01000001">
    <property type="protein sequence ID" value="CQD06147.1"/>
    <property type="molecule type" value="Genomic_DNA"/>
</dbReference>
<gene>
    <name evidence="9" type="primary">cyp147G1</name>
    <name evidence="9" type="ORF">BN1232_01055</name>
</gene>
<comment type="cofactor">
    <cofactor evidence="1">
        <name>heme</name>
        <dbReference type="ChEBI" id="CHEBI:30413"/>
    </cofactor>
</comment>
<dbReference type="InterPro" id="IPR001128">
    <property type="entry name" value="Cyt_P450"/>
</dbReference>
<keyword evidence="4 8" id="KW-0479">Metal-binding</keyword>
<evidence type="ECO:0000256" key="8">
    <source>
        <dbReference type="RuleBase" id="RU000461"/>
    </source>
</evidence>